<reference evidence="2 3" key="1">
    <citation type="journal article" date="2018" name="Front. Microbiol.">
        <title>Prospects for Fungal Bioremediation of Acidic Radioactive Waste Sites: Characterization and Genome Sequence of Rhodotorula taiwanensis MD1149.</title>
        <authorList>
            <person name="Tkavc R."/>
            <person name="Matrosova V.Y."/>
            <person name="Grichenko O.E."/>
            <person name="Gostincar C."/>
            <person name="Volpe R.P."/>
            <person name="Klimenkova P."/>
            <person name="Gaidamakova E.K."/>
            <person name="Zhou C.E."/>
            <person name="Stewart B.J."/>
            <person name="Lyman M.G."/>
            <person name="Malfatti S.A."/>
            <person name="Rubinfeld B."/>
            <person name="Courtot M."/>
            <person name="Singh J."/>
            <person name="Dalgard C.L."/>
            <person name="Hamilton T."/>
            <person name="Frey K.G."/>
            <person name="Gunde-Cimerman N."/>
            <person name="Dugan L."/>
            <person name="Daly M.J."/>
        </authorList>
    </citation>
    <scope>NUCLEOTIDE SEQUENCE [LARGE SCALE GENOMIC DNA]</scope>
    <source>
        <strain evidence="2 3">MD1149</strain>
    </source>
</reference>
<sequence length="457" mass="49737">MPPKPKGLKASKRAAPFDPSTGSDAASATASTSAAGAGPALNKDKTMPLDEDALTVLDLFELRHRVLEILYPYPTSLRYDFGGDPDRLEDARNLLRGILHGCDMLEPFLSEPRRQEMDQDKLDALGLGDQGPAGRHLRYLQAFSLRILGEFFEPATVAVPVAGTKKRKVDLREPQTAKEWFETADGRLSSDDGVNDDADRIFSAVVAAEQAHLHAVSSASASIEALPDLASRVTTLLDHPESFGAKDEQESNATSLDSDDAFYAAYRAITASLVALEAHRDPSRLCDSETLQVALCTVVLGERPSGPEGLMRWLSEVVRADAELAQFGIAEDWIEDKYRASAEDEEADEDDEVQPLPEESKEDVAKVAEMGEKAIASIRATLAKFAELPADVAHPSARTAQYRKLEEALLLSSALIDPSNDAELDKLEAEVAKIREEGGLAEPEEEEQEEEPEAEEN</sequence>
<accession>A0A2S5B2P1</accession>
<proteinExistence type="predicted"/>
<dbReference type="STRING" id="741276.A0A2S5B2P1"/>
<name>A0A2S5B2P1_9BASI</name>
<dbReference type="AlphaFoldDB" id="A0A2S5B2P1"/>
<feature type="region of interest" description="Disordered" evidence="1">
    <location>
        <begin position="340"/>
        <end position="362"/>
    </location>
</feature>
<feature type="region of interest" description="Disordered" evidence="1">
    <location>
        <begin position="1"/>
        <end position="45"/>
    </location>
</feature>
<feature type="compositionally biased region" description="Acidic residues" evidence="1">
    <location>
        <begin position="343"/>
        <end position="353"/>
    </location>
</feature>
<feature type="compositionally biased region" description="Basic residues" evidence="1">
    <location>
        <begin position="1"/>
        <end position="12"/>
    </location>
</feature>
<dbReference type="EMBL" id="PJQD01000088">
    <property type="protein sequence ID" value="POY71053.1"/>
    <property type="molecule type" value="Genomic_DNA"/>
</dbReference>
<feature type="compositionally biased region" description="Low complexity" evidence="1">
    <location>
        <begin position="18"/>
        <end position="40"/>
    </location>
</feature>
<dbReference type="Proteomes" id="UP000237144">
    <property type="component" value="Unassembled WGS sequence"/>
</dbReference>
<keyword evidence="3" id="KW-1185">Reference proteome</keyword>
<organism evidence="2 3">
    <name type="scientific">Rhodotorula taiwanensis</name>
    <dbReference type="NCBI Taxonomy" id="741276"/>
    <lineage>
        <taxon>Eukaryota</taxon>
        <taxon>Fungi</taxon>
        <taxon>Dikarya</taxon>
        <taxon>Basidiomycota</taxon>
        <taxon>Pucciniomycotina</taxon>
        <taxon>Microbotryomycetes</taxon>
        <taxon>Sporidiobolales</taxon>
        <taxon>Sporidiobolaceae</taxon>
        <taxon>Rhodotorula</taxon>
    </lineage>
</organism>
<feature type="region of interest" description="Disordered" evidence="1">
    <location>
        <begin position="433"/>
        <end position="457"/>
    </location>
</feature>
<evidence type="ECO:0008006" key="4">
    <source>
        <dbReference type="Google" id="ProtNLM"/>
    </source>
</evidence>
<comment type="caution">
    <text evidence="2">The sequence shown here is derived from an EMBL/GenBank/DDBJ whole genome shotgun (WGS) entry which is preliminary data.</text>
</comment>
<protein>
    <recommendedName>
        <fullName evidence="4">Proteophosphoglycan ppg4</fullName>
    </recommendedName>
</protein>
<evidence type="ECO:0000256" key="1">
    <source>
        <dbReference type="SAM" id="MobiDB-lite"/>
    </source>
</evidence>
<feature type="compositionally biased region" description="Acidic residues" evidence="1">
    <location>
        <begin position="442"/>
        <end position="457"/>
    </location>
</feature>
<evidence type="ECO:0000313" key="2">
    <source>
        <dbReference type="EMBL" id="POY71053.1"/>
    </source>
</evidence>
<gene>
    <name evidence="2" type="ORF">BMF94_5979</name>
</gene>
<dbReference type="OrthoDB" id="2534116at2759"/>
<evidence type="ECO:0000313" key="3">
    <source>
        <dbReference type="Proteomes" id="UP000237144"/>
    </source>
</evidence>